<gene>
    <name evidence="2" type="ORF">ACFSR5_18620</name>
</gene>
<evidence type="ECO:0000313" key="3">
    <source>
        <dbReference type="Proteomes" id="UP001597545"/>
    </source>
</evidence>
<keyword evidence="3" id="KW-1185">Reference proteome</keyword>
<accession>A0ABW5KP74</accession>
<comment type="caution">
    <text evidence="2">The sequence shown here is derived from an EMBL/GenBank/DDBJ whole genome shotgun (WGS) entry which is preliminary data.</text>
</comment>
<dbReference type="RefSeq" id="WP_380905985.1">
    <property type="nucleotide sequence ID" value="NZ_JBHUEG010000019.1"/>
</dbReference>
<keyword evidence="1" id="KW-1133">Transmembrane helix</keyword>
<proteinExistence type="predicted"/>
<reference evidence="3" key="1">
    <citation type="journal article" date="2019" name="Int. J. Syst. Evol. Microbiol.">
        <title>The Global Catalogue of Microorganisms (GCM) 10K type strain sequencing project: providing services to taxonomists for standard genome sequencing and annotation.</title>
        <authorList>
            <consortium name="The Broad Institute Genomics Platform"/>
            <consortium name="The Broad Institute Genome Sequencing Center for Infectious Disease"/>
            <person name="Wu L."/>
            <person name="Ma J."/>
        </authorList>
    </citation>
    <scope>NUCLEOTIDE SEQUENCE [LARGE SCALE GENOMIC DNA]</scope>
    <source>
        <strain evidence="3">KCTC 42662</strain>
    </source>
</reference>
<dbReference type="Proteomes" id="UP001597545">
    <property type="component" value="Unassembled WGS sequence"/>
</dbReference>
<dbReference type="EMBL" id="JBHULR010000020">
    <property type="protein sequence ID" value="MFD2549665.1"/>
    <property type="molecule type" value="Genomic_DNA"/>
</dbReference>
<keyword evidence="1" id="KW-0472">Membrane</keyword>
<sequence>MKRYRYMGKDWRLVRCVLQRVVLTVCLTLALIAAGEVCHTLYVNGSRLNAYGGGFVAGNSLLFVLASSVCYALANKMQKEAQQEDHKRS</sequence>
<organism evidence="2 3">
    <name type="scientific">Sphingobacterium suaedae</name>
    <dbReference type="NCBI Taxonomy" id="1686402"/>
    <lineage>
        <taxon>Bacteria</taxon>
        <taxon>Pseudomonadati</taxon>
        <taxon>Bacteroidota</taxon>
        <taxon>Sphingobacteriia</taxon>
        <taxon>Sphingobacteriales</taxon>
        <taxon>Sphingobacteriaceae</taxon>
        <taxon>Sphingobacterium</taxon>
    </lineage>
</organism>
<evidence type="ECO:0000256" key="1">
    <source>
        <dbReference type="SAM" id="Phobius"/>
    </source>
</evidence>
<evidence type="ECO:0000313" key="2">
    <source>
        <dbReference type="EMBL" id="MFD2549665.1"/>
    </source>
</evidence>
<name>A0ABW5KP74_9SPHI</name>
<feature type="transmembrane region" description="Helical" evidence="1">
    <location>
        <begin position="51"/>
        <end position="74"/>
    </location>
</feature>
<keyword evidence="1" id="KW-0812">Transmembrane</keyword>
<protein>
    <submittedName>
        <fullName evidence="2">Uncharacterized protein</fullName>
    </submittedName>
</protein>